<dbReference type="Pfam" id="PF13426">
    <property type="entry name" value="PAS_9"/>
    <property type="match status" value="1"/>
</dbReference>
<dbReference type="PANTHER" id="PTHR44757:SF2">
    <property type="entry name" value="BIOFILM ARCHITECTURE MAINTENANCE PROTEIN MBAA"/>
    <property type="match status" value="1"/>
</dbReference>
<dbReference type="SUPFAM" id="SSF55785">
    <property type="entry name" value="PYP-like sensor domain (PAS domain)"/>
    <property type="match status" value="2"/>
</dbReference>
<dbReference type="CDD" id="cd00130">
    <property type="entry name" value="PAS"/>
    <property type="match status" value="2"/>
</dbReference>
<feature type="domain" description="PAS" evidence="1">
    <location>
        <begin position="263"/>
        <end position="340"/>
    </location>
</feature>
<evidence type="ECO:0000259" key="2">
    <source>
        <dbReference type="PROSITE" id="PS50113"/>
    </source>
</evidence>
<organism evidence="5 6">
    <name type="scientific">Sphaerotilus microaerophilus</name>
    <dbReference type="NCBI Taxonomy" id="2914710"/>
    <lineage>
        <taxon>Bacteria</taxon>
        <taxon>Pseudomonadati</taxon>
        <taxon>Pseudomonadota</taxon>
        <taxon>Betaproteobacteria</taxon>
        <taxon>Burkholderiales</taxon>
        <taxon>Sphaerotilaceae</taxon>
        <taxon>Sphaerotilus</taxon>
    </lineage>
</organism>
<dbReference type="SUPFAM" id="SSF55073">
    <property type="entry name" value="Nucleotide cyclase"/>
    <property type="match status" value="1"/>
</dbReference>
<dbReference type="Gene3D" id="3.30.70.270">
    <property type="match status" value="1"/>
</dbReference>
<evidence type="ECO:0000313" key="5">
    <source>
        <dbReference type="EMBL" id="BDI07981.1"/>
    </source>
</evidence>
<dbReference type="PROSITE" id="PS50883">
    <property type="entry name" value="EAL"/>
    <property type="match status" value="1"/>
</dbReference>
<feature type="domain" description="EAL" evidence="3">
    <location>
        <begin position="555"/>
        <end position="808"/>
    </location>
</feature>
<dbReference type="CDD" id="cd01949">
    <property type="entry name" value="GGDEF"/>
    <property type="match status" value="1"/>
</dbReference>
<dbReference type="SUPFAM" id="SSF141868">
    <property type="entry name" value="EAL domain-like"/>
    <property type="match status" value="1"/>
</dbReference>
<feature type="domain" description="GGDEF" evidence="4">
    <location>
        <begin position="413"/>
        <end position="546"/>
    </location>
</feature>
<sequence>MTTRPARASSANSRLPRDASPGWDELGLAVAQLACDGRLLRGNRTFLALTRGLPGEPGQPGMDWLQLLAPSARGAFFAALAERRSSIEPLPCTVANGREPRWLAFTLRWRPAGTECVAVLHDVTELQRSEALATAHFDQLRDLADRVPLMMGYHEAGELRCTYANQPYAHAFGFDVQAIHGCSIPQVLGEELAQQVQPFIAQALRSGQRCSCEQEIELADGHRVWTEVAFAPQHDDAGRVQGLFVLLSDLTRHRSAERAMIESEERLAKFMQASVEGILFHRDGRIADANPAICELLGQTLHELLGRRVLDLIAPEQRSRVAHVAAAGKDVTYETALMHRDGSRLPVEFIERSSLQQGLHMRMTIVRDVRDRHAAQARLHYLAHHDPLTGLPNRAAFLAQLEHLMVAARAAGTQLALLFIDLDHFERVNDSVGHTAGDALLKTVARRIGEQVRSTDRLARFGGDEFMVLLPGVRDPADVIHVANKLLTAVSAPLAIEGRPISVTPSLGIALYPRDGETPDVLIKHADAAMHVAKARGRATYAIFEPQVATSAYANLVLEGQLGHAIEHGEFALLFQPQVRTRDGMPVGVEALIRWQHPERGLLAPDEFIALAEQHRLIVPIGAWVLREAARCARHWHQHGLDLTVAVNLSTLQFQAPGFVDSIDRLLKETGLPTGWLELELTERMLMDDVPAVRERLLQLRALGVKLSVDDFGTGYSSLAHLKELPIDKMKIDRSFVRELPGQRQATAIARAIIQLASGLGLGVVAEGVETDAQRRFLAEAGCEQLQGLGISPPLTAPHLESWVRSRRSALDSSPA</sequence>
<dbReference type="PANTHER" id="PTHR44757">
    <property type="entry name" value="DIGUANYLATE CYCLASE DGCP"/>
    <property type="match status" value="1"/>
</dbReference>
<dbReference type="InterPro" id="IPR000014">
    <property type="entry name" value="PAS"/>
</dbReference>
<dbReference type="PROSITE" id="PS50887">
    <property type="entry name" value="GGDEF"/>
    <property type="match status" value="1"/>
</dbReference>
<dbReference type="InterPro" id="IPR000160">
    <property type="entry name" value="GGDEF_dom"/>
</dbReference>
<evidence type="ECO:0008006" key="7">
    <source>
        <dbReference type="Google" id="ProtNLM"/>
    </source>
</evidence>
<dbReference type="InterPro" id="IPR001633">
    <property type="entry name" value="EAL_dom"/>
</dbReference>
<dbReference type="SMART" id="SM00267">
    <property type="entry name" value="GGDEF"/>
    <property type="match status" value="1"/>
</dbReference>
<evidence type="ECO:0000313" key="6">
    <source>
        <dbReference type="Proteomes" id="UP001057498"/>
    </source>
</evidence>
<evidence type="ECO:0000259" key="3">
    <source>
        <dbReference type="PROSITE" id="PS50883"/>
    </source>
</evidence>
<dbReference type="InterPro" id="IPR035919">
    <property type="entry name" value="EAL_sf"/>
</dbReference>
<dbReference type="CDD" id="cd01948">
    <property type="entry name" value="EAL"/>
    <property type="match status" value="1"/>
</dbReference>
<dbReference type="PROSITE" id="PS50113">
    <property type="entry name" value="PAC"/>
    <property type="match status" value="1"/>
</dbReference>
<dbReference type="Pfam" id="PF00990">
    <property type="entry name" value="GGDEF"/>
    <property type="match status" value="1"/>
</dbReference>
<keyword evidence="6" id="KW-1185">Reference proteome</keyword>
<reference evidence="5" key="1">
    <citation type="submission" date="2022-04" db="EMBL/GenBank/DDBJ databases">
        <title>Whole genome sequence of Sphaerotilus sp. FB-5.</title>
        <authorList>
            <person name="Takeda M."/>
            <person name="Narihara S."/>
            <person name="Akimoto M."/>
            <person name="Akimoto R."/>
            <person name="Nishiyashiki S."/>
            <person name="Murakami T."/>
        </authorList>
    </citation>
    <scope>NUCLEOTIDE SEQUENCE</scope>
    <source>
        <strain evidence="5">FB-5</strain>
    </source>
</reference>
<dbReference type="Gene3D" id="3.20.20.450">
    <property type="entry name" value="EAL domain"/>
    <property type="match status" value="1"/>
</dbReference>
<dbReference type="InterPro" id="IPR013656">
    <property type="entry name" value="PAS_4"/>
</dbReference>
<dbReference type="PROSITE" id="PS50112">
    <property type="entry name" value="PAS"/>
    <property type="match status" value="1"/>
</dbReference>
<dbReference type="SMART" id="SM00091">
    <property type="entry name" value="PAS"/>
    <property type="match status" value="2"/>
</dbReference>
<dbReference type="InterPro" id="IPR035965">
    <property type="entry name" value="PAS-like_dom_sf"/>
</dbReference>
<dbReference type="EMBL" id="AP025730">
    <property type="protein sequence ID" value="BDI07981.1"/>
    <property type="molecule type" value="Genomic_DNA"/>
</dbReference>
<name>A0ABN6PS36_9BURK</name>
<dbReference type="InterPro" id="IPR052155">
    <property type="entry name" value="Biofilm_reg_signaling"/>
</dbReference>
<dbReference type="RefSeq" id="WP_251971123.1">
    <property type="nucleotide sequence ID" value="NZ_AP025730.1"/>
</dbReference>
<feature type="domain" description="PAC" evidence="2">
    <location>
        <begin position="210"/>
        <end position="262"/>
    </location>
</feature>
<dbReference type="Pfam" id="PF08448">
    <property type="entry name" value="PAS_4"/>
    <property type="match status" value="1"/>
</dbReference>
<dbReference type="NCBIfam" id="TIGR00229">
    <property type="entry name" value="sensory_box"/>
    <property type="match status" value="2"/>
</dbReference>
<dbReference type="Gene3D" id="3.30.450.20">
    <property type="entry name" value="PAS domain"/>
    <property type="match status" value="2"/>
</dbReference>
<evidence type="ECO:0000259" key="1">
    <source>
        <dbReference type="PROSITE" id="PS50112"/>
    </source>
</evidence>
<dbReference type="InterPro" id="IPR000700">
    <property type="entry name" value="PAS-assoc_C"/>
</dbReference>
<dbReference type="Proteomes" id="UP001057498">
    <property type="component" value="Chromosome"/>
</dbReference>
<dbReference type="Pfam" id="PF00563">
    <property type="entry name" value="EAL"/>
    <property type="match status" value="1"/>
</dbReference>
<proteinExistence type="predicted"/>
<dbReference type="SMART" id="SM00052">
    <property type="entry name" value="EAL"/>
    <property type="match status" value="1"/>
</dbReference>
<protein>
    <recommendedName>
        <fullName evidence="7">EAL domain-containing protein</fullName>
    </recommendedName>
</protein>
<evidence type="ECO:0000259" key="4">
    <source>
        <dbReference type="PROSITE" id="PS50887"/>
    </source>
</evidence>
<dbReference type="NCBIfam" id="TIGR00254">
    <property type="entry name" value="GGDEF"/>
    <property type="match status" value="1"/>
</dbReference>
<accession>A0ABN6PS36</accession>
<dbReference type="InterPro" id="IPR043128">
    <property type="entry name" value="Rev_trsase/Diguanyl_cyclase"/>
</dbReference>
<gene>
    <name evidence="5" type="ORF">CATMQ487_49510</name>
</gene>
<dbReference type="InterPro" id="IPR029787">
    <property type="entry name" value="Nucleotide_cyclase"/>
</dbReference>